<gene>
    <name evidence="5" type="primary">crtI</name>
    <name evidence="5" type="ORF">KS419_23640</name>
</gene>
<evidence type="ECO:0000256" key="1">
    <source>
        <dbReference type="ARBA" id="ARBA00023002"/>
    </source>
</evidence>
<feature type="domain" description="Amine oxidase" evidence="4">
    <location>
        <begin position="10"/>
        <end position="465"/>
    </location>
</feature>
<evidence type="ECO:0000259" key="4">
    <source>
        <dbReference type="Pfam" id="PF01593"/>
    </source>
</evidence>
<proteinExistence type="inferred from homology"/>
<evidence type="ECO:0000313" key="5">
    <source>
        <dbReference type="EMBL" id="MBU9714743.1"/>
    </source>
</evidence>
<dbReference type="PANTHER" id="PTHR43734">
    <property type="entry name" value="PHYTOENE DESATURASE"/>
    <property type="match status" value="1"/>
</dbReference>
<keyword evidence="1 3" id="KW-0560">Oxidoreductase</keyword>
<keyword evidence="3" id="KW-0125">Carotenoid biosynthesis</keyword>
<evidence type="ECO:0000256" key="2">
    <source>
        <dbReference type="ARBA" id="ARBA00038322"/>
    </source>
</evidence>
<evidence type="ECO:0000313" key="6">
    <source>
        <dbReference type="Proteomes" id="UP000784880"/>
    </source>
</evidence>
<organism evidence="5 6">
    <name type="scientific">Evansella tamaricis</name>
    <dbReference type="NCBI Taxonomy" id="2069301"/>
    <lineage>
        <taxon>Bacteria</taxon>
        <taxon>Bacillati</taxon>
        <taxon>Bacillota</taxon>
        <taxon>Bacilli</taxon>
        <taxon>Bacillales</taxon>
        <taxon>Bacillaceae</taxon>
        <taxon>Evansella</taxon>
    </lineage>
</organism>
<dbReference type="PANTHER" id="PTHR43734:SF1">
    <property type="entry name" value="PHYTOENE DESATURASE"/>
    <property type="match status" value="1"/>
</dbReference>
<name>A0ABS6JR14_9BACI</name>
<keyword evidence="6" id="KW-1185">Reference proteome</keyword>
<comment type="similarity">
    <text evidence="2">Belongs to the carotenoid/retinoid oxidoreductase family. CrtN subfamily.</text>
</comment>
<dbReference type="RefSeq" id="WP_217069557.1">
    <property type="nucleotide sequence ID" value="NZ_JAHQCS010000184.1"/>
</dbReference>
<reference evidence="5 6" key="1">
    <citation type="submission" date="2021-06" db="EMBL/GenBank/DDBJ databases">
        <title>Bacillus sp. RD4P76, an endophyte from a halophyte.</title>
        <authorList>
            <person name="Sun J.-Q."/>
        </authorList>
    </citation>
    <scope>NUCLEOTIDE SEQUENCE [LARGE SCALE GENOMIC DNA]</scope>
    <source>
        <strain evidence="5 6">CGMCC 1.15917</strain>
    </source>
</reference>
<evidence type="ECO:0000256" key="3">
    <source>
        <dbReference type="RuleBase" id="RU362075"/>
    </source>
</evidence>
<dbReference type="EMBL" id="JAHQCS010000184">
    <property type="protein sequence ID" value="MBU9714743.1"/>
    <property type="molecule type" value="Genomic_DNA"/>
</dbReference>
<sequence length="491" mass="55785">MKTAIIGGGIGGMITALYLSLEGEEVTIHERQDRLGGRLAYVNEAGFKIDEGPTIILLPEIIKGILKELSVELKELEMVSIDPLYPIHFPDGKVFLKWRDKERQKEEINRCFPGEEVAFERYMNEMEERFMEGKKAFLDHSFIQKRSFWKKENVLTLYRLKAYQTVKKQVESYFQSKCLREAFSLQTLYIGGSPSTTPALYSLVPYSEHEHGVWYLKGGYARLAEILTKELEKRNIVINYNSSVTKVYKEKDRATALECNGKIHPYERFILNGDFPLSEKLLYPKEKKSRKYIPSSGTVVIYLGLNGRLNTNHVHQFFMGDDLEGLMKEVFVEKSLPLDPSFYVFHPSLIDESLAPAGKSVAYVLIPVPSSSTISQRDYESLAEKVLVRLTKQLDLDLDKKIIWKKFRTPLDAQQEGLFGVGSFGIAPTLFQSGVFRPQVKPFPLDNVYAVGASVHPGGGVPIVMQGAKILANVIRSEREGESEHEQRRSV</sequence>
<accession>A0ABS6JR14</accession>
<dbReference type="InterPro" id="IPR014105">
    <property type="entry name" value="Carotenoid/retinoid_OxRdtase"/>
</dbReference>
<dbReference type="InterPro" id="IPR002937">
    <property type="entry name" value="Amino_oxidase"/>
</dbReference>
<comment type="pathway">
    <text evidence="3">Carotenoid biosynthesis.</text>
</comment>
<dbReference type="Proteomes" id="UP000784880">
    <property type="component" value="Unassembled WGS sequence"/>
</dbReference>
<dbReference type="Pfam" id="PF01593">
    <property type="entry name" value="Amino_oxidase"/>
    <property type="match status" value="1"/>
</dbReference>
<comment type="caution">
    <text evidence="5">The sequence shown here is derived from an EMBL/GenBank/DDBJ whole genome shotgun (WGS) entry which is preliminary data.</text>
</comment>
<dbReference type="NCBIfam" id="TIGR02734">
    <property type="entry name" value="crtI_fam"/>
    <property type="match status" value="1"/>
</dbReference>
<protein>
    <submittedName>
        <fullName evidence="5">Phytoene desaturase</fullName>
    </submittedName>
</protein>